<keyword evidence="1" id="KW-0472">Membrane</keyword>
<gene>
    <name evidence="2" type="ORF">BCY88_06865</name>
</gene>
<reference evidence="2 3" key="1">
    <citation type="submission" date="2016-07" db="EMBL/GenBank/DDBJ databases">
        <title>Genome analysis of Burkholderia fungorum ES3-20.</title>
        <authorList>
            <person name="Xu D."/>
            <person name="Yao R."/>
            <person name="Zheng S."/>
        </authorList>
    </citation>
    <scope>NUCLEOTIDE SEQUENCE [LARGE SCALE GENOMIC DNA]</scope>
    <source>
        <strain evidence="2 3">ES3-20</strain>
    </source>
</reference>
<organism evidence="2 3">
    <name type="scientific">Paraburkholderia fungorum</name>
    <dbReference type="NCBI Taxonomy" id="134537"/>
    <lineage>
        <taxon>Bacteria</taxon>
        <taxon>Pseudomonadati</taxon>
        <taxon>Pseudomonadota</taxon>
        <taxon>Betaproteobacteria</taxon>
        <taxon>Burkholderiales</taxon>
        <taxon>Burkholderiaceae</taxon>
        <taxon>Paraburkholderia</taxon>
    </lineage>
</organism>
<comment type="caution">
    <text evidence="2">The sequence shown here is derived from an EMBL/GenBank/DDBJ whole genome shotgun (WGS) entry which is preliminary data.</text>
</comment>
<protein>
    <recommendedName>
        <fullName evidence="4">Transporter family-2 protein</fullName>
    </recommendedName>
</protein>
<evidence type="ECO:0000313" key="2">
    <source>
        <dbReference type="EMBL" id="RKF38177.1"/>
    </source>
</evidence>
<feature type="transmembrane region" description="Helical" evidence="1">
    <location>
        <begin position="70"/>
        <end position="92"/>
    </location>
</feature>
<dbReference type="EMBL" id="MCAS01000034">
    <property type="protein sequence ID" value="RKF38177.1"/>
    <property type="molecule type" value="Genomic_DNA"/>
</dbReference>
<dbReference type="GO" id="GO:0005886">
    <property type="term" value="C:plasma membrane"/>
    <property type="evidence" value="ECO:0007669"/>
    <property type="project" value="TreeGrafter"/>
</dbReference>
<proteinExistence type="predicted"/>
<sequence length="148" mass="15710">MPNVLFFSILAILSGVSVAIQQVLNANLRMALDSAAWSGFVSYFVGVACMALLALVLRDPIPAVAVTGRVPWWAFSGGLFGATFIALAIFLIPKLGAASFIVLLVTGQMLASVMVDHFGWFGLPEHPIDLPRLVGATLLIGGCVLIRR</sequence>
<dbReference type="OrthoDB" id="9097160at2"/>
<dbReference type="Proteomes" id="UP000283709">
    <property type="component" value="Unassembled WGS sequence"/>
</dbReference>
<feature type="transmembrane region" description="Helical" evidence="1">
    <location>
        <begin position="130"/>
        <end position="147"/>
    </location>
</feature>
<keyword evidence="1" id="KW-1133">Transmembrane helix</keyword>
<feature type="transmembrane region" description="Helical" evidence="1">
    <location>
        <begin position="35"/>
        <end position="58"/>
    </location>
</feature>
<dbReference type="RefSeq" id="WP_120347179.1">
    <property type="nucleotide sequence ID" value="NZ_MCAS01000034.1"/>
</dbReference>
<keyword evidence="1" id="KW-0812">Transmembrane</keyword>
<evidence type="ECO:0000256" key="1">
    <source>
        <dbReference type="SAM" id="Phobius"/>
    </source>
</evidence>
<feature type="transmembrane region" description="Helical" evidence="1">
    <location>
        <begin position="98"/>
        <end position="118"/>
    </location>
</feature>
<evidence type="ECO:0000313" key="3">
    <source>
        <dbReference type="Proteomes" id="UP000283709"/>
    </source>
</evidence>
<name>A0A420FZ13_9BURK</name>
<evidence type="ECO:0008006" key="4">
    <source>
        <dbReference type="Google" id="ProtNLM"/>
    </source>
</evidence>
<dbReference type="PANTHER" id="PTHR34821">
    <property type="entry name" value="INNER MEMBRANE PROTEIN YDCZ"/>
    <property type="match status" value="1"/>
</dbReference>
<accession>A0A420FZ13</accession>
<dbReference type="AlphaFoldDB" id="A0A420FZ13"/>
<dbReference type="InterPro" id="IPR006750">
    <property type="entry name" value="YdcZ"/>
</dbReference>
<dbReference type="Pfam" id="PF04657">
    <property type="entry name" value="DMT_YdcZ"/>
    <property type="match status" value="1"/>
</dbReference>
<dbReference type="PANTHER" id="PTHR34821:SF2">
    <property type="entry name" value="INNER MEMBRANE PROTEIN YDCZ"/>
    <property type="match status" value="1"/>
</dbReference>